<evidence type="ECO:0000313" key="5">
    <source>
        <dbReference type="EMBL" id="KFI20213.1"/>
    </source>
</evidence>
<evidence type="ECO:0000256" key="3">
    <source>
        <dbReference type="ARBA" id="ARBA00023180"/>
    </source>
</evidence>
<proteinExistence type="predicted"/>
<sequence>MKLWQVLSGSMGMVMAALVFAEEGPLPSSPESPLLSYQLAVEGLPPRAPLPIWKSTPVIVDSNGDGFLDLAAISRVGDGAQVWLGDGKGRWQDSSQGLGPADSCGGGVAFGDINRDGMLDLAVADHCGGVFVYLGNGKGEWTASTERLNPALSHQINLEEEGENTLTGAEDLALGDVNEDGFLDLVVAASDEGGFAVYLGDGSGKSWQESDAEGLPTVKHLGPGAEENGGWANQVQLLDIDGDGHLDVVANYYLGPWVWRGNGKGQWEDSSEGLPRPMIGGLFRGLAVGDINEDGRLDLAVANSINGPEVFLQTQKGSWQRTPDVMPSMLGGAEGIALGDLDRDGHLDLVVGGRLETKGTGYGLFILRGDGKGGWTKLQDTSLPASGLPFTWGITTADVNGDQWLDFAVGTGGAVDGTKDPVRDESALPQLQVWLHQAPSQEDQASQ</sequence>
<dbReference type="Pfam" id="PF13517">
    <property type="entry name" value="FG-GAP_3"/>
    <property type="match status" value="3"/>
</dbReference>
<feature type="signal peptide" evidence="4">
    <location>
        <begin position="1"/>
        <end position="21"/>
    </location>
</feature>
<organism evidence="5 6">
    <name type="scientific">Nitrosococcus oceani C-27</name>
    <dbReference type="NCBI Taxonomy" id="314279"/>
    <lineage>
        <taxon>Bacteria</taxon>
        <taxon>Pseudomonadati</taxon>
        <taxon>Pseudomonadota</taxon>
        <taxon>Gammaproteobacteria</taxon>
        <taxon>Chromatiales</taxon>
        <taxon>Chromatiaceae</taxon>
        <taxon>Nitrosococcus</taxon>
    </lineage>
</organism>
<name>A0A0E2Z3I6_9GAMM</name>
<evidence type="ECO:0000256" key="2">
    <source>
        <dbReference type="ARBA" id="ARBA00022737"/>
    </source>
</evidence>
<keyword evidence="2" id="KW-0677">Repeat</keyword>
<dbReference type="Gene3D" id="2.130.10.130">
    <property type="entry name" value="Integrin alpha, N-terminal"/>
    <property type="match status" value="3"/>
</dbReference>
<reference evidence="5 6" key="1">
    <citation type="submission" date="2014-07" db="EMBL/GenBank/DDBJ databases">
        <title>Comparative analysis of Nitrosococcus oceani genome inventories of strains from Pacific and Atlantic gyres.</title>
        <authorList>
            <person name="Lim C.K."/>
            <person name="Wang L."/>
            <person name="Sayavedra-Soto L.A."/>
            <person name="Klotz M.G."/>
        </authorList>
    </citation>
    <scope>NUCLEOTIDE SEQUENCE [LARGE SCALE GENOMIC DNA]</scope>
    <source>
        <strain evidence="5 6">C-27</strain>
    </source>
</reference>
<dbReference type="InterPro" id="IPR000413">
    <property type="entry name" value="Integrin_alpha"/>
</dbReference>
<dbReference type="PANTHER" id="PTHR46580">
    <property type="entry name" value="SENSOR KINASE-RELATED"/>
    <property type="match status" value="1"/>
</dbReference>
<evidence type="ECO:0000313" key="6">
    <source>
        <dbReference type="Proteomes" id="UP000028839"/>
    </source>
</evidence>
<dbReference type="HOGENOM" id="CLU_612283_0_0_6"/>
<dbReference type="AlphaFoldDB" id="A0A0E2Z3I6"/>
<dbReference type="Proteomes" id="UP000028839">
    <property type="component" value="Unassembled WGS sequence"/>
</dbReference>
<dbReference type="GO" id="GO:0007229">
    <property type="term" value="P:integrin-mediated signaling pathway"/>
    <property type="evidence" value="ECO:0007669"/>
    <property type="project" value="UniProtKB-KW"/>
</dbReference>
<dbReference type="SUPFAM" id="SSF69318">
    <property type="entry name" value="Integrin alpha N-terminal domain"/>
    <property type="match status" value="2"/>
</dbReference>
<keyword evidence="5" id="KW-0401">Integrin</keyword>
<feature type="chain" id="PRO_5002408111" evidence="4">
    <location>
        <begin position="22"/>
        <end position="447"/>
    </location>
</feature>
<keyword evidence="1 4" id="KW-0732">Signal</keyword>
<dbReference type="EMBL" id="JPGN01000023">
    <property type="protein sequence ID" value="KFI20213.1"/>
    <property type="molecule type" value="Genomic_DNA"/>
</dbReference>
<keyword evidence="3" id="KW-0325">Glycoprotein</keyword>
<evidence type="ECO:0000256" key="4">
    <source>
        <dbReference type="SAM" id="SignalP"/>
    </source>
</evidence>
<accession>A0A0E2Z3I6</accession>
<evidence type="ECO:0000256" key="1">
    <source>
        <dbReference type="ARBA" id="ARBA00022729"/>
    </source>
</evidence>
<comment type="caution">
    <text evidence="5">The sequence shown here is derived from an EMBL/GenBank/DDBJ whole genome shotgun (WGS) entry which is preliminary data.</text>
</comment>
<dbReference type="PRINTS" id="PR01185">
    <property type="entry name" value="INTEGRINA"/>
</dbReference>
<dbReference type="OrthoDB" id="6904246at2"/>
<dbReference type="InterPro" id="IPR013519">
    <property type="entry name" value="Int_alpha_beta-p"/>
</dbReference>
<gene>
    <name evidence="5" type="ORF">IB75_03650</name>
</gene>
<dbReference type="PANTHER" id="PTHR46580:SF4">
    <property type="entry name" value="ATP_GTP-BINDING PROTEIN"/>
    <property type="match status" value="1"/>
</dbReference>
<dbReference type="InterPro" id="IPR013517">
    <property type="entry name" value="FG-GAP"/>
</dbReference>
<dbReference type="SMART" id="SM00191">
    <property type="entry name" value="Int_alpha"/>
    <property type="match status" value="3"/>
</dbReference>
<dbReference type="GO" id="GO:0008305">
    <property type="term" value="C:integrin complex"/>
    <property type="evidence" value="ECO:0007669"/>
    <property type="project" value="InterPro"/>
</dbReference>
<dbReference type="InterPro" id="IPR028994">
    <property type="entry name" value="Integrin_alpha_N"/>
</dbReference>
<dbReference type="GO" id="GO:0007155">
    <property type="term" value="P:cell adhesion"/>
    <property type="evidence" value="ECO:0007669"/>
    <property type="project" value="InterPro"/>
</dbReference>
<protein>
    <submittedName>
        <fullName evidence="5">Integrin</fullName>
    </submittedName>
</protein>